<evidence type="ECO:0008006" key="3">
    <source>
        <dbReference type="Google" id="ProtNLM"/>
    </source>
</evidence>
<comment type="caution">
    <text evidence="1">The sequence shown here is derived from an EMBL/GenBank/DDBJ whole genome shotgun (WGS) entry which is preliminary data.</text>
</comment>
<accession>A0A835D9U0</accession>
<sequence length="448" mass="49790">MQSSEISHMDWYFGSDGAGFVIPKDEEPSDKFLSPDFWSQWGITNSDNSSSPNQSSAIGTNLTMEEFNFDGQSLHDDEADKEASFYDGELSSGSSRSGGFPLVSYCGGNPEASSHRTTLLDDWPDYQHDGLAGMDQTDDIFLSSLFEDDLRVENLCRPVCLFPESRYSTMLPDNVMMDLIADTWSISRDLSGMGSSKYLKTRDFPSSTGWDKGEDTPSHFMPANSGITKDCPMLKASLVKDLNPSELNSPCKENTCTSEETPPEEYVLLELEIAVTQLTQKTRICFRDALYRLAKNSEQHMIIQSQSGQITLDEPALSTVHDQTLRFGEPEPTELETNAIDRTIANLTFNKLNASAQDLSCIASAEAIATTESCNYNLNEPQVVPHFPPHPPILPGDAKVTFLGRENKTRMNFYEELQRTDSVRNVIPKQDVIENEILIPSTGVIPVI</sequence>
<dbReference type="PANTHER" id="PTHR33334">
    <property type="entry name" value="PROTEIN LNK1"/>
    <property type="match status" value="1"/>
</dbReference>
<reference evidence="1 2" key="1">
    <citation type="submission" date="2020-04" db="EMBL/GenBank/DDBJ databases">
        <title>Plant Genome Project.</title>
        <authorList>
            <person name="Zhang R.-G."/>
        </authorList>
    </citation>
    <scope>NUCLEOTIDE SEQUENCE [LARGE SCALE GENOMIC DNA]</scope>
    <source>
        <strain evidence="1">YNK0</strain>
        <tissue evidence="1">Leaf</tissue>
    </source>
</reference>
<evidence type="ECO:0000313" key="1">
    <source>
        <dbReference type="EMBL" id="KAF8396273.1"/>
    </source>
</evidence>
<dbReference type="OrthoDB" id="1939712at2759"/>
<dbReference type="OMA" id="WESHQEV"/>
<dbReference type="GO" id="GO:0007623">
    <property type="term" value="P:circadian rhythm"/>
    <property type="evidence" value="ECO:0007669"/>
    <property type="project" value="InterPro"/>
</dbReference>
<organism evidence="1 2">
    <name type="scientific">Tetracentron sinense</name>
    <name type="common">Spur-leaf</name>
    <dbReference type="NCBI Taxonomy" id="13715"/>
    <lineage>
        <taxon>Eukaryota</taxon>
        <taxon>Viridiplantae</taxon>
        <taxon>Streptophyta</taxon>
        <taxon>Embryophyta</taxon>
        <taxon>Tracheophyta</taxon>
        <taxon>Spermatophyta</taxon>
        <taxon>Magnoliopsida</taxon>
        <taxon>Trochodendrales</taxon>
        <taxon>Trochodendraceae</taxon>
        <taxon>Tetracentron</taxon>
    </lineage>
</organism>
<protein>
    <recommendedName>
        <fullName evidence="3">Protein LNK3</fullName>
    </recommendedName>
</protein>
<proteinExistence type="predicted"/>
<dbReference type="EMBL" id="JABCRI010000012">
    <property type="protein sequence ID" value="KAF8396273.1"/>
    <property type="molecule type" value="Genomic_DNA"/>
</dbReference>
<dbReference type="AlphaFoldDB" id="A0A835D9U0"/>
<evidence type="ECO:0000313" key="2">
    <source>
        <dbReference type="Proteomes" id="UP000655225"/>
    </source>
</evidence>
<dbReference type="InterPro" id="IPR039928">
    <property type="entry name" value="LNK"/>
</dbReference>
<dbReference type="PANTHER" id="PTHR33334:SF10">
    <property type="entry name" value="PROTEIN LNK4"/>
    <property type="match status" value="1"/>
</dbReference>
<dbReference type="GO" id="GO:0006355">
    <property type="term" value="P:regulation of DNA-templated transcription"/>
    <property type="evidence" value="ECO:0007669"/>
    <property type="project" value="InterPro"/>
</dbReference>
<name>A0A835D9U0_TETSI</name>
<gene>
    <name evidence="1" type="ORF">HHK36_017888</name>
</gene>
<keyword evidence="2" id="KW-1185">Reference proteome</keyword>
<dbReference type="Proteomes" id="UP000655225">
    <property type="component" value="Unassembled WGS sequence"/>
</dbReference>